<dbReference type="EC" id="2.4.1.370" evidence="8"/>
<dbReference type="InParanoid" id="A5DZH1"/>
<dbReference type="PANTHER" id="PTHR32385:SF20">
    <property type="entry name" value="MANNOSYL PHOSPHORYLINOSITOL CERAMIDE SYNTHASE CSH1-RELATED"/>
    <property type="match status" value="1"/>
</dbReference>
<evidence type="ECO:0000256" key="5">
    <source>
        <dbReference type="ARBA" id="ARBA00022989"/>
    </source>
</evidence>
<name>A5DZH1_LODEL</name>
<evidence type="ECO:0000313" key="11">
    <source>
        <dbReference type="EMBL" id="EDK44579.1"/>
    </source>
</evidence>
<dbReference type="HOGENOM" id="CLU_036369_3_2_1"/>
<reference evidence="11 12" key="1">
    <citation type="journal article" date="2009" name="Nature">
        <title>Evolution of pathogenicity and sexual reproduction in eight Candida genomes.</title>
        <authorList>
            <person name="Butler G."/>
            <person name="Rasmussen M.D."/>
            <person name="Lin M.F."/>
            <person name="Santos M.A."/>
            <person name="Sakthikumar S."/>
            <person name="Munro C.A."/>
            <person name="Rheinbay E."/>
            <person name="Grabherr M."/>
            <person name="Forche A."/>
            <person name="Reedy J.L."/>
            <person name="Agrafioti I."/>
            <person name="Arnaud M.B."/>
            <person name="Bates S."/>
            <person name="Brown A.J."/>
            <person name="Brunke S."/>
            <person name="Costanzo M.C."/>
            <person name="Fitzpatrick D.A."/>
            <person name="de Groot P.W."/>
            <person name="Harris D."/>
            <person name="Hoyer L.L."/>
            <person name="Hube B."/>
            <person name="Klis F.M."/>
            <person name="Kodira C."/>
            <person name="Lennard N."/>
            <person name="Logue M.E."/>
            <person name="Martin R."/>
            <person name="Neiman A.M."/>
            <person name="Nikolaou E."/>
            <person name="Quail M.A."/>
            <person name="Quinn J."/>
            <person name="Santos M.C."/>
            <person name="Schmitzberger F.F."/>
            <person name="Sherlock G."/>
            <person name="Shah P."/>
            <person name="Silverstein K.A."/>
            <person name="Skrzypek M.S."/>
            <person name="Soll D."/>
            <person name="Staggs R."/>
            <person name="Stansfield I."/>
            <person name="Stumpf M.P."/>
            <person name="Sudbery P.E."/>
            <person name="Srikantha T."/>
            <person name="Zeng Q."/>
            <person name="Berman J."/>
            <person name="Berriman M."/>
            <person name="Heitman J."/>
            <person name="Gow N.A."/>
            <person name="Lorenz M.C."/>
            <person name="Birren B.W."/>
            <person name="Kellis M."/>
            <person name="Cuomo C.A."/>
        </authorList>
    </citation>
    <scope>NUCLEOTIDE SEQUENCE [LARGE SCALE GENOMIC DNA]</scope>
    <source>
        <strain evidence="12">ATCC 11503 / BCRC 21390 / CBS 2605 / JCM 1781 / NBRC 1676 / NRRL YB-4239</strain>
    </source>
</reference>
<accession>A5DZH1</accession>
<dbReference type="AlphaFoldDB" id="A5DZH1"/>
<dbReference type="OrthoDB" id="3647at2759"/>
<dbReference type="GO" id="GO:0051999">
    <property type="term" value="P:mannosyl-inositol phosphorylceramide biosynthetic process"/>
    <property type="evidence" value="ECO:0007669"/>
    <property type="project" value="TreeGrafter"/>
</dbReference>
<dbReference type="KEGG" id="lel:PVL30_003602"/>
<feature type="transmembrane region" description="Helical" evidence="10">
    <location>
        <begin position="197"/>
        <end position="217"/>
    </location>
</feature>
<keyword evidence="5 10" id="KW-1133">Transmembrane helix</keyword>
<keyword evidence="6 10" id="KW-0472">Membrane</keyword>
<dbReference type="Proteomes" id="UP000001996">
    <property type="component" value="Unassembled WGS sequence"/>
</dbReference>
<dbReference type="FunCoup" id="A5DZH1">
    <property type="interactions" value="50"/>
</dbReference>
<keyword evidence="4 10" id="KW-0812">Transmembrane</keyword>
<dbReference type="Gene3D" id="3.90.550.20">
    <property type="match status" value="1"/>
</dbReference>
<evidence type="ECO:0000256" key="1">
    <source>
        <dbReference type="ARBA" id="ARBA00004141"/>
    </source>
</evidence>
<feature type="transmembrane region" description="Helical" evidence="10">
    <location>
        <begin position="7"/>
        <end position="24"/>
    </location>
</feature>
<dbReference type="InterPro" id="IPR029044">
    <property type="entry name" value="Nucleotide-diphossugar_trans"/>
</dbReference>
<dbReference type="VEuPathDB" id="FungiDB:LELG_02758"/>
<dbReference type="FunFam" id="3.90.550.20:FF:000001">
    <property type="entry name" value="MIPC synthase subunit (SurA)"/>
    <property type="match status" value="1"/>
</dbReference>
<dbReference type="GeneID" id="5233349"/>
<dbReference type="GO" id="GO:0016020">
    <property type="term" value="C:membrane"/>
    <property type="evidence" value="ECO:0007669"/>
    <property type="project" value="UniProtKB-SubCell"/>
</dbReference>
<proteinExistence type="inferred from homology"/>
<dbReference type="GO" id="GO:0031501">
    <property type="term" value="C:mannosyltransferase complex"/>
    <property type="evidence" value="ECO:0007669"/>
    <property type="project" value="UniProtKB-ARBA"/>
</dbReference>
<feature type="region of interest" description="Disordered" evidence="9">
    <location>
        <begin position="386"/>
        <end position="407"/>
    </location>
</feature>
<sequence>MRKELKYILWAHVALVIYLIYLSFDLITLLHDDTYSDALIDFELNPLKNSGQLNKPALIPKIIHQTYKLENIPDIWKAGQQACIDLHEDYQYILWTDEMAREFISEEFPWFLKTWDNYKYNIQRADAIRYFALYHYGGIYIDLDDGCEKKLDPLLTVPAFVRKTIPTGISNDVMGSVPNHPFFLKAIESLKNYQRNWLVPYITIMISTGPLFLSVIWKQYKRWGVPEAGKVRILMPENYKGYNNSFFAIAPGSSWHMGDANFIKSLANHLVLAVIGGCLIAVAILAIEYLFYSFIISTFFKKFTAKIGNFFMWTITKILRFFNLDKFIESSEALKQYKLVGLGEDEERTFCAITEKFKQQEQLPLHVQQQHQQQQQQQQLLQLQDKDQQLHKQKHPHIAQDNQNKKNGINLMQFLKNSNVKRRSRKDSNLPFNIEMMEQLAQDTTIVIADDTSSLPNTKQHHQQQQQQQQQQQKDGAQEHIVYLSTNDDTDVDPDNETDQAFFSDGNNDADILANDEFNDDYNDNIV</sequence>
<feature type="compositionally biased region" description="Acidic residues" evidence="9">
    <location>
        <begin position="488"/>
        <end position="498"/>
    </location>
</feature>
<feature type="region of interest" description="Disordered" evidence="9">
    <location>
        <begin position="454"/>
        <end position="527"/>
    </location>
</feature>
<organism evidence="11 12">
    <name type="scientific">Lodderomyces elongisporus (strain ATCC 11503 / CBS 2605 / JCM 1781 / NBRC 1676 / NRRL YB-4239)</name>
    <name type="common">Yeast</name>
    <name type="synonym">Saccharomyces elongisporus</name>
    <dbReference type="NCBI Taxonomy" id="379508"/>
    <lineage>
        <taxon>Eukaryota</taxon>
        <taxon>Fungi</taxon>
        <taxon>Dikarya</taxon>
        <taxon>Ascomycota</taxon>
        <taxon>Saccharomycotina</taxon>
        <taxon>Pichiomycetes</taxon>
        <taxon>Debaryomycetaceae</taxon>
        <taxon>Candida/Lodderomyces clade</taxon>
        <taxon>Lodderomyces</taxon>
    </lineage>
</organism>
<evidence type="ECO:0000256" key="4">
    <source>
        <dbReference type="ARBA" id="ARBA00022692"/>
    </source>
</evidence>
<comment type="catalytic activity">
    <reaction evidence="7">
        <text>a 1D-myo-inositol-1-phospho-N-[(R)-2-hydroxy-very-long-chain fatty acyl]-(R)-4-hydroxysphingoid base + GDP-alpha-D-mannose = an alpha-D-mannosyl-(1&lt;-&gt;6)-1D-myo-inositol-1-phospho-N-[(R)-2-hydroxy-very-long-chain fatty acyl]-(R)-4-hydroxysphingoid base + GDP + H(+)</text>
        <dbReference type="Rhea" id="RHEA:64596"/>
        <dbReference type="ChEBI" id="CHEBI:15378"/>
        <dbReference type="ChEBI" id="CHEBI:57527"/>
        <dbReference type="ChEBI" id="CHEBI:58189"/>
        <dbReference type="ChEBI" id="CHEBI:155885"/>
        <dbReference type="ChEBI" id="CHEBI:155926"/>
        <dbReference type="EC" id="2.4.1.370"/>
    </reaction>
    <physiologicalReaction direction="left-to-right" evidence="7">
        <dbReference type="Rhea" id="RHEA:64597"/>
    </physiologicalReaction>
</comment>
<dbReference type="SUPFAM" id="SSF53448">
    <property type="entry name" value="Nucleotide-diphospho-sugar transferases"/>
    <property type="match status" value="1"/>
</dbReference>
<gene>
    <name evidence="11" type="ORF">LELG_02758</name>
</gene>
<dbReference type="InterPro" id="IPR051706">
    <property type="entry name" value="Glycosyltransferase_domain"/>
</dbReference>
<keyword evidence="12" id="KW-1185">Reference proteome</keyword>
<dbReference type="Pfam" id="PF04488">
    <property type="entry name" value="Gly_transf_sug"/>
    <property type="match status" value="1"/>
</dbReference>
<evidence type="ECO:0000256" key="10">
    <source>
        <dbReference type="SAM" id="Phobius"/>
    </source>
</evidence>
<dbReference type="eggNOG" id="ENOG502QS3D">
    <property type="taxonomic scope" value="Eukaryota"/>
</dbReference>
<comment type="subcellular location">
    <subcellularLocation>
        <location evidence="1">Membrane</location>
        <topology evidence="1">Multi-pass membrane protein</topology>
    </subcellularLocation>
</comment>
<dbReference type="PANTHER" id="PTHR32385">
    <property type="entry name" value="MANNOSYL PHOSPHORYLINOSITOL CERAMIDE SYNTHASE"/>
    <property type="match status" value="1"/>
</dbReference>
<dbReference type="EMBL" id="CH981526">
    <property type="protein sequence ID" value="EDK44579.1"/>
    <property type="molecule type" value="Genomic_DNA"/>
</dbReference>
<evidence type="ECO:0000313" key="12">
    <source>
        <dbReference type="Proteomes" id="UP000001996"/>
    </source>
</evidence>
<comment type="similarity">
    <text evidence="2">Belongs to the glycosyltransferase 32 family.</text>
</comment>
<keyword evidence="3" id="KW-0808">Transferase</keyword>
<feature type="transmembrane region" description="Helical" evidence="10">
    <location>
        <begin position="270"/>
        <end position="292"/>
    </location>
</feature>
<evidence type="ECO:0000256" key="3">
    <source>
        <dbReference type="ARBA" id="ARBA00022679"/>
    </source>
</evidence>
<evidence type="ECO:0000256" key="8">
    <source>
        <dbReference type="ARBA" id="ARBA00066893"/>
    </source>
</evidence>
<dbReference type="InterPro" id="IPR007577">
    <property type="entry name" value="GlycoTrfase_DXD_sugar-bd_CS"/>
</dbReference>
<evidence type="ECO:0000256" key="2">
    <source>
        <dbReference type="ARBA" id="ARBA00009003"/>
    </source>
</evidence>
<dbReference type="GO" id="GO:0103064">
    <property type="term" value="F:inositol phosphorylceramide mannosyltransferase activity"/>
    <property type="evidence" value="ECO:0007669"/>
    <property type="project" value="UniProtKB-EC"/>
</dbReference>
<evidence type="ECO:0000256" key="9">
    <source>
        <dbReference type="SAM" id="MobiDB-lite"/>
    </source>
</evidence>
<evidence type="ECO:0000256" key="6">
    <source>
        <dbReference type="ARBA" id="ARBA00023136"/>
    </source>
</evidence>
<protein>
    <recommendedName>
        <fullName evidence="8">inositol phosphorylceramide mannosyltransferase</fullName>
        <ecNumber evidence="8">2.4.1.370</ecNumber>
    </recommendedName>
</protein>
<feature type="compositionally biased region" description="Acidic residues" evidence="9">
    <location>
        <begin position="517"/>
        <end position="527"/>
    </location>
</feature>
<dbReference type="GO" id="GO:0006676">
    <property type="term" value="P:mannosyl diphosphorylinositol ceramide metabolic process"/>
    <property type="evidence" value="ECO:0007669"/>
    <property type="project" value="UniProtKB-ARBA"/>
</dbReference>
<evidence type="ECO:0000256" key="7">
    <source>
        <dbReference type="ARBA" id="ARBA00052145"/>
    </source>
</evidence>
<feature type="compositionally biased region" description="Low complexity" evidence="9">
    <location>
        <begin position="463"/>
        <end position="473"/>
    </location>
</feature>